<keyword evidence="3" id="KW-1185">Reference proteome</keyword>
<dbReference type="PANTHER" id="PTHR36573:SF1">
    <property type="entry name" value="INTERMEMBRANE PHOSPHOLIPID TRANSPORT SYSTEM BINDING PROTEIN MLAC"/>
    <property type="match status" value="1"/>
</dbReference>
<dbReference type="OrthoDB" id="8099120at2"/>
<evidence type="ECO:0000256" key="1">
    <source>
        <dbReference type="SAM" id="SignalP"/>
    </source>
</evidence>
<organism evidence="2 3">
    <name type="scientific">Telmatospirillum siberiense</name>
    <dbReference type="NCBI Taxonomy" id="382514"/>
    <lineage>
        <taxon>Bacteria</taxon>
        <taxon>Pseudomonadati</taxon>
        <taxon>Pseudomonadota</taxon>
        <taxon>Alphaproteobacteria</taxon>
        <taxon>Rhodospirillales</taxon>
        <taxon>Rhodospirillaceae</taxon>
        <taxon>Telmatospirillum</taxon>
    </lineage>
</organism>
<dbReference type="EMBL" id="PIUM01000031">
    <property type="protein sequence ID" value="PKU22480.1"/>
    <property type="molecule type" value="Genomic_DNA"/>
</dbReference>
<dbReference type="InterPro" id="IPR008869">
    <property type="entry name" value="MlaC/ttg2D"/>
</dbReference>
<name>A0A2N3PQ05_9PROT</name>
<proteinExistence type="predicted"/>
<dbReference type="PANTHER" id="PTHR36573">
    <property type="entry name" value="INTERMEMBRANE PHOSPHOLIPID TRANSPORT SYSTEM BINDING PROTEIN MLAC"/>
    <property type="match status" value="1"/>
</dbReference>
<gene>
    <name evidence="2" type="ORF">CWS72_21365</name>
</gene>
<dbReference type="RefSeq" id="WP_101252678.1">
    <property type="nucleotide sequence ID" value="NZ_PIUM01000031.1"/>
</dbReference>
<reference evidence="3" key="1">
    <citation type="submission" date="2017-12" db="EMBL/GenBank/DDBJ databases">
        <title>Draft genome sequence of Telmatospirillum siberiense 26-4b1T, an acidotolerant peatland alphaproteobacterium potentially involved in sulfur cycling.</title>
        <authorList>
            <person name="Hausmann B."/>
            <person name="Pjevac P."/>
            <person name="Schreck K."/>
            <person name="Herbold C.W."/>
            <person name="Daims H."/>
            <person name="Wagner M."/>
            <person name="Pester M."/>
            <person name="Loy A."/>
        </authorList>
    </citation>
    <scope>NUCLEOTIDE SEQUENCE [LARGE SCALE GENOMIC DNA]</scope>
    <source>
        <strain evidence="3">26-4b1</strain>
    </source>
</reference>
<sequence>MISRSMFLRSVFAFLVALTLGTADGHAQTDENARKFIGALAQRAISTVADHQLTQIDRDEQFRKLFVSSFDIPEIGRFVLARYWRVATPDQQQEFLSLFEDITVLTWAKRFQDYNGESLETLSATKDGDRNWSVDSHILRNQGPPIPVQWRLKEGDNGSFRIVDIIVEGVSMAITYRSDYASAMQTNGGKIDGLLSIMRTKLDQLKAAG</sequence>
<evidence type="ECO:0000313" key="2">
    <source>
        <dbReference type="EMBL" id="PKU22480.1"/>
    </source>
</evidence>
<dbReference type="AlphaFoldDB" id="A0A2N3PQ05"/>
<comment type="caution">
    <text evidence="2">The sequence shown here is derived from an EMBL/GenBank/DDBJ whole genome shotgun (WGS) entry which is preliminary data.</text>
</comment>
<accession>A0A2N3PQ05</accession>
<feature type="chain" id="PRO_5014807440" evidence="1">
    <location>
        <begin position="28"/>
        <end position="209"/>
    </location>
</feature>
<dbReference type="Proteomes" id="UP000233293">
    <property type="component" value="Unassembled WGS sequence"/>
</dbReference>
<dbReference type="InterPro" id="IPR042245">
    <property type="entry name" value="Tgt2/MlaC_sf"/>
</dbReference>
<dbReference type="Gene3D" id="3.10.450.710">
    <property type="entry name" value="Tgt2/MlaC"/>
    <property type="match status" value="1"/>
</dbReference>
<dbReference type="Pfam" id="PF05494">
    <property type="entry name" value="MlaC"/>
    <property type="match status" value="1"/>
</dbReference>
<evidence type="ECO:0000313" key="3">
    <source>
        <dbReference type="Proteomes" id="UP000233293"/>
    </source>
</evidence>
<keyword evidence="1" id="KW-0732">Signal</keyword>
<feature type="signal peptide" evidence="1">
    <location>
        <begin position="1"/>
        <end position="27"/>
    </location>
</feature>
<protein>
    <submittedName>
        <fullName evidence="2">ABC transporter</fullName>
    </submittedName>
</protein>